<evidence type="ECO:0000256" key="1">
    <source>
        <dbReference type="SAM" id="Coils"/>
    </source>
</evidence>
<dbReference type="Proteomes" id="UP000886814">
    <property type="component" value="Unassembled WGS sequence"/>
</dbReference>
<accession>A0A9D1PEI8</accession>
<sequence length="314" mass="36828">MYSYNFMQWLILFYLYSFIGWVWESCYVSLKRGRWVNRGFLHGPLLPIYGAGAVTILFSTMEVRKSIPLIFLLGMVGATILEYITGACMERMFHVRYWDYSDKKWNLNGHICLAASLVWGCFSVLLTWGIQPLIDPAIMKIPRTVAEFVTILLSVVFTCDFMQSFREAVDLKETLIKLSESSEHIRHMQKRLEVVSAFAEQDREIYQTKLWEKLAGRKELLQNLDEYRRIQRQKLREIEEKLVQIKEAGRQKAEELSSLQESLVKELQSMGALTNRKYQNSVRQLRRNPGMISEKYGDILKDIRKIMSRNGQKK</sequence>
<name>A0A9D1PEI8_9FIRM</name>
<evidence type="ECO:0000313" key="4">
    <source>
        <dbReference type="Proteomes" id="UP000886814"/>
    </source>
</evidence>
<gene>
    <name evidence="3" type="ORF">H9747_10945</name>
</gene>
<organism evidence="3 4">
    <name type="scientific">Candidatus Blautia stercorigallinarum</name>
    <dbReference type="NCBI Taxonomy" id="2838501"/>
    <lineage>
        <taxon>Bacteria</taxon>
        <taxon>Bacillati</taxon>
        <taxon>Bacillota</taxon>
        <taxon>Clostridia</taxon>
        <taxon>Lachnospirales</taxon>
        <taxon>Lachnospiraceae</taxon>
        <taxon>Blautia</taxon>
    </lineage>
</organism>
<feature type="transmembrane region" description="Helical" evidence="2">
    <location>
        <begin position="107"/>
        <end position="129"/>
    </location>
</feature>
<protein>
    <recommendedName>
        <fullName evidence="5">ABC transporter permease</fullName>
    </recommendedName>
</protein>
<dbReference type="Pfam" id="PF06541">
    <property type="entry name" value="ABC_trans_CmpB"/>
    <property type="match status" value="1"/>
</dbReference>
<reference evidence="3" key="1">
    <citation type="journal article" date="2021" name="PeerJ">
        <title>Extensive microbial diversity within the chicken gut microbiome revealed by metagenomics and culture.</title>
        <authorList>
            <person name="Gilroy R."/>
            <person name="Ravi A."/>
            <person name="Getino M."/>
            <person name="Pursley I."/>
            <person name="Horton D.L."/>
            <person name="Alikhan N.F."/>
            <person name="Baker D."/>
            <person name="Gharbi K."/>
            <person name="Hall N."/>
            <person name="Watson M."/>
            <person name="Adriaenssens E.M."/>
            <person name="Foster-Nyarko E."/>
            <person name="Jarju S."/>
            <person name="Secka A."/>
            <person name="Antonio M."/>
            <person name="Oren A."/>
            <person name="Chaudhuri R.R."/>
            <person name="La Ragione R."/>
            <person name="Hildebrand F."/>
            <person name="Pallen M.J."/>
        </authorList>
    </citation>
    <scope>NUCLEOTIDE SEQUENCE</scope>
    <source>
        <strain evidence="3">CHK195-9823</strain>
    </source>
</reference>
<dbReference type="AlphaFoldDB" id="A0A9D1PEI8"/>
<reference evidence="3" key="2">
    <citation type="submission" date="2021-04" db="EMBL/GenBank/DDBJ databases">
        <authorList>
            <person name="Gilroy R."/>
        </authorList>
    </citation>
    <scope>NUCLEOTIDE SEQUENCE</scope>
    <source>
        <strain evidence="3">CHK195-9823</strain>
    </source>
</reference>
<dbReference type="EMBL" id="DXIQ01000070">
    <property type="protein sequence ID" value="HIV39491.1"/>
    <property type="molecule type" value="Genomic_DNA"/>
</dbReference>
<proteinExistence type="predicted"/>
<feature type="transmembrane region" description="Helical" evidence="2">
    <location>
        <begin position="67"/>
        <end position="86"/>
    </location>
</feature>
<keyword evidence="1" id="KW-0175">Coiled coil</keyword>
<keyword evidence="2" id="KW-1133">Transmembrane helix</keyword>
<keyword evidence="2" id="KW-0472">Membrane</keyword>
<feature type="coiled-coil region" evidence="1">
    <location>
        <begin position="217"/>
        <end position="255"/>
    </location>
</feature>
<evidence type="ECO:0000256" key="2">
    <source>
        <dbReference type="SAM" id="Phobius"/>
    </source>
</evidence>
<dbReference type="InterPro" id="IPR010540">
    <property type="entry name" value="CmpB_TMEM229"/>
</dbReference>
<feature type="transmembrane region" description="Helical" evidence="2">
    <location>
        <begin position="6"/>
        <end position="28"/>
    </location>
</feature>
<feature type="transmembrane region" description="Helical" evidence="2">
    <location>
        <begin position="40"/>
        <end position="61"/>
    </location>
</feature>
<evidence type="ECO:0000313" key="3">
    <source>
        <dbReference type="EMBL" id="HIV39491.1"/>
    </source>
</evidence>
<comment type="caution">
    <text evidence="3">The sequence shown here is derived from an EMBL/GenBank/DDBJ whole genome shotgun (WGS) entry which is preliminary data.</text>
</comment>
<keyword evidence="2" id="KW-0812">Transmembrane</keyword>
<evidence type="ECO:0008006" key="5">
    <source>
        <dbReference type="Google" id="ProtNLM"/>
    </source>
</evidence>